<sequence length="131" mass="15158">MIGQWLDFKSNKDPRGILTSVEGLYDIPIDIKRIFYMHHVTENRGGHAHIDTDQVIIPINGTFKVDLFDGTICETYNMSDRMKGLYVKRLIFTDLYDFTPDAVCLVLASTHYDMGKSLRSMDAYMDYLKNH</sequence>
<dbReference type="EMBL" id="QRPE01000010">
    <property type="protein sequence ID" value="RHL93216.1"/>
    <property type="molecule type" value="Genomic_DNA"/>
</dbReference>
<dbReference type="Proteomes" id="UP000285013">
    <property type="component" value="Unassembled WGS sequence"/>
</dbReference>
<dbReference type="InterPro" id="IPR014710">
    <property type="entry name" value="RmlC-like_jellyroll"/>
</dbReference>
<dbReference type="CDD" id="cd20292">
    <property type="entry name" value="cupin_QdtA-like"/>
    <property type="match status" value="1"/>
</dbReference>
<protein>
    <submittedName>
        <fullName evidence="2">WxcM-like domain-containing protein</fullName>
    </submittedName>
</protein>
<reference evidence="2 3" key="1">
    <citation type="submission" date="2018-08" db="EMBL/GenBank/DDBJ databases">
        <title>A genome reference for cultivated species of the human gut microbiota.</title>
        <authorList>
            <person name="Zou Y."/>
            <person name="Xue W."/>
            <person name="Luo G."/>
        </authorList>
    </citation>
    <scope>NUCLEOTIDE SEQUENCE [LARGE SCALE GENOMIC DNA]</scope>
    <source>
        <strain evidence="2 3">AF36-16BH</strain>
    </source>
</reference>
<dbReference type="SUPFAM" id="SSF51182">
    <property type="entry name" value="RmlC-like cupins"/>
    <property type="match status" value="1"/>
</dbReference>
<accession>A0A415N9B2</accession>
<evidence type="ECO:0000259" key="1">
    <source>
        <dbReference type="Pfam" id="PF05523"/>
    </source>
</evidence>
<gene>
    <name evidence="2" type="ORF">DWZ95_10440</name>
</gene>
<dbReference type="InterPro" id="IPR011051">
    <property type="entry name" value="RmlC_Cupin_sf"/>
</dbReference>
<evidence type="ECO:0000313" key="2">
    <source>
        <dbReference type="EMBL" id="RHL93216.1"/>
    </source>
</evidence>
<evidence type="ECO:0000313" key="3">
    <source>
        <dbReference type="Proteomes" id="UP000285013"/>
    </source>
</evidence>
<feature type="domain" description="Sugar 3,4-ketoisomerase QdtA cupin" evidence="1">
    <location>
        <begin position="4"/>
        <end position="128"/>
    </location>
</feature>
<dbReference type="Gene3D" id="2.60.120.10">
    <property type="entry name" value="Jelly Rolls"/>
    <property type="match status" value="1"/>
</dbReference>
<dbReference type="InterPro" id="IPR008894">
    <property type="entry name" value="QdtA_cupin_dom"/>
</dbReference>
<dbReference type="AlphaFoldDB" id="A0A415N9B2"/>
<comment type="caution">
    <text evidence="2">The sequence shown here is derived from an EMBL/GenBank/DDBJ whole genome shotgun (WGS) entry which is preliminary data.</text>
</comment>
<dbReference type="Pfam" id="PF05523">
    <property type="entry name" value="FdtA"/>
    <property type="match status" value="1"/>
</dbReference>
<organism evidence="2 3">
    <name type="scientific">Bacteroides intestinalis</name>
    <dbReference type="NCBI Taxonomy" id="329854"/>
    <lineage>
        <taxon>Bacteria</taxon>
        <taxon>Pseudomonadati</taxon>
        <taxon>Bacteroidota</taxon>
        <taxon>Bacteroidia</taxon>
        <taxon>Bacteroidales</taxon>
        <taxon>Bacteroidaceae</taxon>
        <taxon>Bacteroides</taxon>
    </lineage>
</organism>
<dbReference type="RefSeq" id="WP_118422995.1">
    <property type="nucleotide sequence ID" value="NZ_QRPE01000010.1"/>
</dbReference>
<name>A0A415N9B2_9BACE</name>
<proteinExistence type="predicted"/>